<gene>
    <name evidence="1" type="ORF">MC378_10430</name>
</gene>
<dbReference type="EMBL" id="JAKQYM010000007">
    <property type="protein sequence ID" value="MCI2229584.1"/>
    <property type="molecule type" value="Genomic_DNA"/>
</dbReference>
<protein>
    <submittedName>
        <fullName evidence="1">Uncharacterized protein</fullName>
    </submittedName>
</protein>
<accession>A0A9X1VN41</accession>
<dbReference type="AlphaFoldDB" id="A0A9X1VN41"/>
<sequence>MEKVYTKFSEITKTQISDWKKTKGKLKQIDIPLDDNDFDGKDKTASFVICPPTRNILSAISHYGADKNIDKVNDLLIQNCVLGGDMQYLDEATGDTAVFLSVLDEVGKLMEKKRVISKNL</sequence>
<reference evidence="1" key="1">
    <citation type="submission" date="2022-02" db="EMBL/GenBank/DDBJ databases">
        <title>Polaribacter sp. MSW13, isolated from seawater.</title>
        <authorList>
            <person name="Kristyanto S."/>
            <person name="Jung J."/>
            <person name="Jeon C.O."/>
        </authorList>
    </citation>
    <scope>NUCLEOTIDE SEQUENCE</scope>
    <source>
        <strain evidence="1">MSW13</strain>
    </source>
</reference>
<evidence type="ECO:0000313" key="1">
    <source>
        <dbReference type="EMBL" id="MCI2229584.1"/>
    </source>
</evidence>
<evidence type="ECO:0000313" key="2">
    <source>
        <dbReference type="Proteomes" id="UP001139369"/>
    </source>
</evidence>
<name>A0A9X1VN41_9FLAO</name>
<keyword evidence="2" id="KW-1185">Reference proteome</keyword>
<comment type="caution">
    <text evidence="1">The sequence shown here is derived from an EMBL/GenBank/DDBJ whole genome shotgun (WGS) entry which is preliminary data.</text>
</comment>
<dbReference type="Proteomes" id="UP001139369">
    <property type="component" value="Unassembled WGS sequence"/>
</dbReference>
<dbReference type="RefSeq" id="WP_242178710.1">
    <property type="nucleotide sequence ID" value="NZ_JAKQYM010000007.1"/>
</dbReference>
<organism evidence="1 2">
    <name type="scientific">Polaribacter marinus</name>
    <dbReference type="NCBI Taxonomy" id="2916838"/>
    <lineage>
        <taxon>Bacteria</taxon>
        <taxon>Pseudomonadati</taxon>
        <taxon>Bacteroidota</taxon>
        <taxon>Flavobacteriia</taxon>
        <taxon>Flavobacteriales</taxon>
        <taxon>Flavobacteriaceae</taxon>
    </lineage>
</organism>
<proteinExistence type="predicted"/>